<accession>A0A9W8JZD6</accession>
<organism evidence="1 2">
    <name type="scientific">Agrocybe chaxingu</name>
    <dbReference type="NCBI Taxonomy" id="84603"/>
    <lineage>
        <taxon>Eukaryota</taxon>
        <taxon>Fungi</taxon>
        <taxon>Dikarya</taxon>
        <taxon>Basidiomycota</taxon>
        <taxon>Agaricomycotina</taxon>
        <taxon>Agaricomycetes</taxon>
        <taxon>Agaricomycetidae</taxon>
        <taxon>Agaricales</taxon>
        <taxon>Agaricineae</taxon>
        <taxon>Strophariaceae</taxon>
        <taxon>Agrocybe</taxon>
    </lineage>
</organism>
<evidence type="ECO:0008006" key="3">
    <source>
        <dbReference type="Google" id="ProtNLM"/>
    </source>
</evidence>
<keyword evidence="2" id="KW-1185">Reference proteome</keyword>
<dbReference type="Gene3D" id="3.20.20.80">
    <property type="entry name" value="Glycosidases"/>
    <property type="match status" value="1"/>
</dbReference>
<comment type="caution">
    <text evidence="1">The sequence shown here is derived from an EMBL/GenBank/DDBJ whole genome shotgun (WGS) entry which is preliminary data.</text>
</comment>
<name>A0A9W8JZD6_9AGAR</name>
<dbReference type="EMBL" id="JANKHO010000665">
    <property type="protein sequence ID" value="KAJ3507386.1"/>
    <property type="molecule type" value="Genomic_DNA"/>
</dbReference>
<dbReference type="InterPro" id="IPR017853">
    <property type="entry name" value="GH"/>
</dbReference>
<reference evidence="1" key="1">
    <citation type="submission" date="2022-07" db="EMBL/GenBank/DDBJ databases">
        <title>Genome Sequence of Agrocybe chaxingu.</title>
        <authorList>
            <person name="Buettner E."/>
        </authorList>
    </citation>
    <scope>NUCLEOTIDE SEQUENCE</scope>
    <source>
        <strain evidence="1">MP-N11</strain>
    </source>
</reference>
<proteinExistence type="predicted"/>
<dbReference type="AlphaFoldDB" id="A0A9W8JZD6"/>
<gene>
    <name evidence="1" type="ORF">NLJ89_g6334</name>
</gene>
<protein>
    <recommendedName>
        <fullName evidence="3">Chitinase</fullName>
    </recommendedName>
</protein>
<dbReference type="OrthoDB" id="3012298at2759"/>
<sequence>MYDLMIAKGWPPEKIVVGLVTNPANGGGFVPWSPLSDVLTVLRGQYGKFGGVMGWEYFNSLPGGKERPWEWARQMSTLLRGHLFAQDTQVKLAAKMDTADVDPDTPGGKEVEVPA</sequence>
<dbReference type="SUPFAM" id="SSF51445">
    <property type="entry name" value="(Trans)glycosidases"/>
    <property type="match status" value="1"/>
</dbReference>
<evidence type="ECO:0000313" key="1">
    <source>
        <dbReference type="EMBL" id="KAJ3507386.1"/>
    </source>
</evidence>
<dbReference type="Proteomes" id="UP001148786">
    <property type="component" value="Unassembled WGS sequence"/>
</dbReference>
<evidence type="ECO:0000313" key="2">
    <source>
        <dbReference type="Proteomes" id="UP001148786"/>
    </source>
</evidence>